<proteinExistence type="predicted"/>
<dbReference type="RefSeq" id="WP_203852907.1">
    <property type="nucleotide sequence ID" value="NZ_BAAAVW010000032.1"/>
</dbReference>
<comment type="caution">
    <text evidence="2">The sequence shown here is derived from an EMBL/GenBank/DDBJ whole genome shotgun (WGS) entry which is preliminary data.</text>
</comment>
<accession>A0A919PW04</accession>
<dbReference type="EMBL" id="BONQ01000153">
    <property type="protein sequence ID" value="GIG51289.1"/>
    <property type="molecule type" value="Genomic_DNA"/>
</dbReference>
<evidence type="ECO:0000256" key="1">
    <source>
        <dbReference type="SAM" id="MobiDB-lite"/>
    </source>
</evidence>
<dbReference type="Proteomes" id="UP000660611">
    <property type="component" value="Unassembled WGS sequence"/>
</dbReference>
<dbReference type="AlphaFoldDB" id="A0A919PW04"/>
<name>A0A919PW04_9ACTN</name>
<keyword evidence="3" id="KW-1185">Reference proteome</keyword>
<sequence length="206" mass="22924">MDDNAHRARFANAGASLGEWLSPIGFSSATASDVTSRLTAEVERWAEHYGFACAAEGPVQYYREGLFGPRWTNGYIDVVGMRPTGLRLAVEIDRTDKLRSLTKLASSAADGAVAIWLRWCHATSILMPPGVAAVDFRVHRYYTTSGPRYKRPPHLKWPAPPAELTQPPRLTYQPALFDIPPTADQPRRKRPDEADPPARPRRYPAA</sequence>
<organism evidence="2 3">
    <name type="scientific">Dactylosporangium siamense</name>
    <dbReference type="NCBI Taxonomy" id="685454"/>
    <lineage>
        <taxon>Bacteria</taxon>
        <taxon>Bacillati</taxon>
        <taxon>Actinomycetota</taxon>
        <taxon>Actinomycetes</taxon>
        <taxon>Micromonosporales</taxon>
        <taxon>Micromonosporaceae</taxon>
        <taxon>Dactylosporangium</taxon>
    </lineage>
</organism>
<feature type="region of interest" description="Disordered" evidence="1">
    <location>
        <begin position="152"/>
        <end position="206"/>
    </location>
</feature>
<protein>
    <submittedName>
        <fullName evidence="2">Uncharacterized protein</fullName>
    </submittedName>
</protein>
<reference evidence="2" key="1">
    <citation type="submission" date="2021-01" db="EMBL/GenBank/DDBJ databases">
        <title>Whole genome shotgun sequence of Dactylosporangium siamense NBRC 106093.</title>
        <authorList>
            <person name="Komaki H."/>
            <person name="Tamura T."/>
        </authorList>
    </citation>
    <scope>NUCLEOTIDE SEQUENCE</scope>
    <source>
        <strain evidence="2">NBRC 106093</strain>
    </source>
</reference>
<evidence type="ECO:0000313" key="2">
    <source>
        <dbReference type="EMBL" id="GIG51289.1"/>
    </source>
</evidence>
<gene>
    <name evidence="2" type="ORF">Dsi01nite_093300</name>
</gene>
<evidence type="ECO:0000313" key="3">
    <source>
        <dbReference type="Proteomes" id="UP000660611"/>
    </source>
</evidence>